<accession>A0A381XKT2</accession>
<sequence length="409" mass="45160">MKLSWTIILGLALLPLWLNAADSASTKAKRNISLTKQKAGQQRIGDSIRRVRSQLDSVVGEYARNGLEGDDVDALKRFRGMLDKLTESEINKILKQLESSTLLKENKANDSVLGAFDGQKGVIAQLNTIYLEWQTEQIFRELSDRFMKLSVVQQRNYRYAVQTAKAHNQIIPTNPSEEFKIDIRVQELDQNGIGDESATLIKKLEQLDKKLSKYIEPRPSMALRLVKTDLKPALAGSVKDIKEYNLSDAAIKERTSYIAMINIARVLAPKRDDEEVIRQALRDVEEAIGDQQELLEDTTALEDSENPNPEELSLDQADLVDRTDFIRQDVADLVPTAAQDLSASTDNQQEARAALSESAASPGSEPAATAAEQQEAALENFAEAKAALEEALESFAESGEGEGEGEGEG</sequence>
<feature type="non-terminal residue" evidence="2">
    <location>
        <position position="409"/>
    </location>
</feature>
<evidence type="ECO:0000313" key="2">
    <source>
        <dbReference type="EMBL" id="SVA65122.1"/>
    </source>
</evidence>
<organism evidence="2">
    <name type="scientific">marine metagenome</name>
    <dbReference type="NCBI Taxonomy" id="408172"/>
    <lineage>
        <taxon>unclassified sequences</taxon>
        <taxon>metagenomes</taxon>
        <taxon>ecological metagenomes</taxon>
    </lineage>
</organism>
<proteinExistence type="predicted"/>
<reference evidence="2" key="1">
    <citation type="submission" date="2018-05" db="EMBL/GenBank/DDBJ databases">
        <authorList>
            <person name="Lanie J.A."/>
            <person name="Ng W.-L."/>
            <person name="Kazmierczak K.M."/>
            <person name="Andrzejewski T.M."/>
            <person name="Davidsen T.M."/>
            <person name="Wayne K.J."/>
            <person name="Tettelin H."/>
            <person name="Glass J.I."/>
            <person name="Rusch D."/>
            <person name="Podicherti R."/>
            <person name="Tsui H.-C.T."/>
            <person name="Winkler M.E."/>
        </authorList>
    </citation>
    <scope>NUCLEOTIDE SEQUENCE</scope>
</reference>
<feature type="compositionally biased region" description="Low complexity" evidence="1">
    <location>
        <begin position="350"/>
        <end position="376"/>
    </location>
</feature>
<dbReference type="AlphaFoldDB" id="A0A381XKT2"/>
<dbReference type="EMBL" id="UINC01015474">
    <property type="protein sequence ID" value="SVA65122.1"/>
    <property type="molecule type" value="Genomic_DNA"/>
</dbReference>
<feature type="region of interest" description="Disordered" evidence="1">
    <location>
        <begin position="340"/>
        <end position="376"/>
    </location>
</feature>
<name>A0A381XKT2_9ZZZZ</name>
<protein>
    <submittedName>
        <fullName evidence="2">Uncharacterized protein</fullName>
    </submittedName>
</protein>
<evidence type="ECO:0000256" key="1">
    <source>
        <dbReference type="SAM" id="MobiDB-lite"/>
    </source>
</evidence>
<gene>
    <name evidence="2" type="ORF">METZ01_LOCUS117976</name>
</gene>